<dbReference type="SUPFAM" id="SSF57850">
    <property type="entry name" value="RING/U-box"/>
    <property type="match status" value="1"/>
</dbReference>
<dbReference type="InterPro" id="IPR039903">
    <property type="entry name" value="Zswim2"/>
</dbReference>
<reference evidence="2" key="1">
    <citation type="submission" date="2021-03" db="EMBL/GenBank/DDBJ databases">
        <authorList>
            <person name="Tagirdzhanova G."/>
        </authorList>
    </citation>
    <scope>NUCLEOTIDE SEQUENCE</scope>
</reference>
<dbReference type="PANTHER" id="PTHR21540">
    <property type="entry name" value="RING FINGER AND SWIM DOMAIN-CONTAINING PROTEIN 2"/>
    <property type="match status" value="1"/>
</dbReference>
<evidence type="ECO:0000313" key="2">
    <source>
        <dbReference type="EMBL" id="CAF9911785.1"/>
    </source>
</evidence>
<dbReference type="AlphaFoldDB" id="A0A8H3I8W8"/>
<evidence type="ECO:0008006" key="4">
    <source>
        <dbReference type="Google" id="ProtNLM"/>
    </source>
</evidence>
<protein>
    <recommendedName>
        <fullName evidence="4">RING-type domain-containing protein</fullName>
    </recommendedName>
</protein>
<comment type="caution">
    <text evidence="2">The sequence shown here is derived from an EMBL/GenBank/DDBJ whole genome shotgun (WGS) entry which is preliminary data.</text>
</comment>
<organism evidence="2 3">
    <name type="scientific">Imshaugia aleurites</name>
    <dbReference type="NCBI Taxonomy" id="172621"/>
    <lineage>
        <taxon>Eukaryota</taxon>
        <taxon>Fungi</taxon>
        <taxon>Dikarya</taxon>
        <taxon>Ascomycota</taxon>
        <taxon>Pezizomycotina</taxon>
        <taxon>Lecanoromycetes</taxon>
        <taxon>OSLEUM clade</taxon>
        <taxon>Lecanoromycetidae</taxon>
        <taxon>Lecanorales</taxon>
        <taxon>Lecanorineae</taxon>
        <taxon>Parmeliaceae</taxon>
        <taxon>Imshaugia</taxon>
    </lineage>
</organism>
<feature type="region of interest" description="Disordered" evidence="1">
    <location>
        <begin position="102"/>
        <end position="147"/>
    </location>
</feature>
<name>A0A8H3I8W8_9LECA</name>
<accession>A0A8H3I8W8</accession>
<dbReference type="OrthoDB" id="8062037at2759"/>
<dbReference type="GO" id="GO:0061630">
    <property type="term" value="F:ubiquitin protein ligase activity"/>
    <property type="evidence" value="ECO:0007669"/>
    <property type="project" value="InterPro"/>
</dbReference>
<feature type="region of interest" description="Disordered" evidence="1">
    <location>
        <begin position="163"/>
        <end position="197"/>
    </location>
</feature>
<gene>
    <name evidence="2" type="ORF">IMSHALPRED_010574</name>
</gene>
<proteinExistence type="predicted"/>
<dbReference type="InterPro" id="IPR013083">
    <property type="entry name" value="Znf_RING/FYVE/PHD"/>
</dbReference>
<dbReference type="PANTHER" id="PTHR21540:SF0">
    <property type="entry name" value="PHD FAMILY PROTEIN"/>
    <property type="match status" value="1"/>
</dbReference>
<dbReference type="Gene3D" id="3.30.40.10">
    <property type="entry name" value="Zinc/RING finger domain, C3HC4 (zinc finger)"/>
    <property type="match status" value="1"/>
</dbReference>
<evidence type="ECO:0000256" key="1">
    <source>
        <dbReference type="SAM" id="MobiDB-lite"/>
    </source>
</evidence>
<sequence length="267" mass="29819">MPTPRWAPAEVLDLDGISSGFTCVGYAKSKGRKCRNAISYDNRQEAIKLLSEMSRLDPQSPTIDNKLEELASRLLCKRNHRNQAIETKGQWQRRIEHHTAEVARGEEEEEAEAGEHTHPDPQPSSPLEPTSSETHHHEHSPSPISLPAEELASRIPGAFPREVEGEHTHTDPQPSSPLESTSSETHHHEHSPSPISLPAEELASQIPGAFPREVEEDDCSICCEELLGDGDIVYCRAQCRQNVHADCINLWHASQEVDGRTKTCPYW</sequence>
<dbReference type="EMBL" id="CAJPDT010000009">
    <property type="protein sequence ID" value="CAF9911785.1"/>
    <property type="molecule type" value="Genomic_DNA"/>
</dbReference>
<keyword evidence="3" id="KW-1185">Reference proteome</keyword>
<evidence type="ECO:0000313" key="3">
    <source>
        <dbReference type="Proteomes" id="UP000664534"/>
    </source>
</evidence>
<dbReference type="Proteomes" id="UP000664534">
    <property type="component" value="Unassembled WGS sequence"/>
</dbReference>